<feature type="transmembrane region" description="Helical" evidence="7">
    <location>
        <begin position="521"/>
        <end position="540"/>
    </location>
</feature>
<feature type="transmembrane region" description="Helical" evidence="7">
    <location>
        <begin position="547"/>
        <end position="573"/>
    </location>
</feature>
<dbReference type="InterPro" id="IPR004869">
    <property type="entry name" value="MMPL_dom"/>
</dbReference>
<sequence>MARLLYRVGAFSATHRKTVIAAWVAILVAVIVGMMAGPQTDGDDFEIPGTESSDAMSTLNDKFPTSDAKSAGSLPVVFHMDGLPLTDSALRATVDRAVEEIGELPEVVSVTNGLSSDSPKLSEDQDTAVSTVSYRLADDADKTALHDRLEAIADQATDDGVRTVVGGDLSVAGPHLFGPSEIIGVAIAFLVLMITYGSLAAAGINMLTALIGVAVGIVGVLGYSAFSPIQPTTPILAVMLGLAVGIDYALFVVARFRAELRSGRGVTDAIGQAVGTAGSAVVFAGATVVVALAGLSVVGVPFLAEMGLAAAFAVVVAVGIALTLLPVALALGGRRLLPRAERADDPEPDAAEDTTPSFFERWGALVARRPGRVLVPAVLALTVLAIPVMSLQTSLSTPGGSDPSSSQREAYDLISAEFGAGSQSPLVVLVDSDNARLAGERTAEAIAGLPGVASVSPATPSADNSAAMISVTSMSGPDEERTSQLVGEIRSAVTDIPDASVAVTGETAVSIDVNDKLHTALITYIVLIVGLAFLLLVLLFRSLFVPLVATLGFLLSLGAGMGASVAVFQWNWLGGIFGVDEGAPILSFLPIIVVGILFGLAMDYQVFLGSRIHEAHSRGLDTREAIIEGFSRSGPVVVAAAAIMAAVFAGFCLSGDSLVGSIALALTVGVLTDAFVVRMLIMPAALALFGNRSWWLPATLDRLLPRIDAEGLSIGGSDSGDRRRKNPVDSAIGG</sequence>
<feature type="compositionally biased region" description="Polar residues" evidence="6">
    <location>
        <begin position="50"/>
        <end position="60"/>
    </location>
</feature>
<reference evidence="9 10" key="1">
    <citation type="submission" date="2017-05" db="EMBL/GenBank/DDBJ databases">
        <title>Biotechnological potential of actinobacteria isolated from South African environments.</title>
        <authorList>
            <person name="Le Roes-Hill M."/>
            <person name="Prins A."/>
            <person name="Durrell K.A."/>
        </authorList>
    </citation>
    <scope>NUCLEOTIDE SEQUENCE [LARGE SCALE GENOMIC DNA]</scope>
    <source>
        <strain evidence="9">BS2</strain>
    </source>
</reference>
<feature type="transmembrane region" description="Helical" evidence="7">
    <location>
        <begin position="629"/>
        <end position="651"/>
    </location>
</feature>
<keyword evidence="3 7" id="KW-0812">Transmembrane</keyword>
<dbReference type="AlphaFoldDB" id="A0A243QGQ2"/>
<dbReference type="InterPro" id="IPR000731">
    <property type="entry name" value="SSD"/>
</dbReference>
<feature type="transmembrane region" description="Helical" evidence="7">
    <location>
        <begin position="310"/>
        <end position="332"/>
    </location>
</feature>
<evidence type="ECO:0000256" key="1">
    <source>
        <dbReference type="ARBA" id="ARBA00004651"/>
    </source>
</evidence>
<dbReference type="STRING" id="417102.CA982_02145"/>
<feature type="transmembrane region" description="Helical" evidence="7">
    <location>
        <begin position="277"/>
        <end position="304"/>
    </location>
</feature>
<proteinExistence type="predicted"/>
<comment type="caution">
    <text evidence="9">The sequence shown here is derived from an EMBL/GenBank/DDBJ whole genome shotgun (WGS) entry which is preliminary data.</text>
</comment>
<dbReference type="InterPro" id="IPR050545">
    <property type="entry name" value="Mycobact_MmpL"/>
</dbReference>
<feature type="transmembrane region" description="Helical" evidence="7">
    <location>
        <begin position="235"/>
        <end position="256"/>
    </location>
</feature>
<dbReference type="GO" id="GO:0005886">
    <property type="term" value="C:plasma membrane"/>
    <property type="evidence" value="ECO:0007669"/>
    <property type="project" value="UniProtKB-SubCell"/>
</dbReference>
<gene>
    <name evidence="9" type="ORF">CA982_02145</name>
</gene>
<evidence type="ECO:0000256" key="6">
    <source>
        <dbReference type="SAM" id="MobiDB-lite"/>
    </source>
</evidence>
<keyword evidence="2" id="KW-1003">Cell membrane</keyword>
<dbReference type="PROSITE" id="PS50156">
    <property type="entry name" value="SSD"/>
    <property type="match status" value="2"/>
</dbReference>
<feature type="transmembrane region" description="Helical" evidence="7">
    <location>
        <begin position="182"/>
        <end position="202"/>
    </location>
</feature>
<feature type="transmembrane region" description="Helical" evidence="7">
    <location>
        <begin position="209"/>
        <end position="229"/>
    </location>
</feature>
<keyword evidence="4 7" id="KW-1133">Transmembrane helix</keyword>
<evidence type="ECO:0000256" key="2">
    <source>
        <dbReference type="ARBA" id="ARBA00022475"/>
    </source>
</evidence>
<evidence type="ECO:0000256" key="4">
    <source>
        <dbReference type="ARBA" id="ARBA00022989"/>
    </source>
</evidence>
<feature type="transmembrane region" description="Helical" evidence="7">
    <location>
        <begin position="373"/>
        <end position="391"/>
    </location>
</feature>
<dbReference type="Proteomes" id="UP000194632">
    <property type="component" value="Unassembled WGS sequence"/>
</dbReference>
<dbReference type="EMBL" id="NGFO01000002">
    <property type="protein sequence ID" value="OUC80557.1"/>
    <property type="molecule type" value="Genomic_DNA"/>
</dbReference>
<dbReference type="Gene3D" id="1.20.1640.10">
    <property type="entry name" value="Multidrug efflux transporter AcrB transmembrane domain"/>
    <property type="match status" value="2"/>
</dbReference>
<protein>
    <recommendedName>
        <fullName evidence="8">SSD domain-containing protein</fullName>
    </recommendedName>
</protein>
<feature type="region of interest" description="Disordered" evidence="6">
    <location>
        <begin position="715"/>
        <end position="734"/>
    </location>
</feature>
<feature type="domain" description="SSD" evidence="8">
    <location>
        <begin position="199"/>
        <end position="331"/>
    </location>
</feature>
<evidence type="ECO:0000259" key="8">
    <source>
        <dbReference type="PROSITE" id="PS50156"/>
    </source>
</evidence>
<evidence type="ECO:0000256" key="7">
    <source>
        <dbReference type="SAM" id="Phobius"/>
    </source>
</evidence>
<feature type="domain" description="SSD" evidence="8">
    <location>
        <begin position="523"/>
        <end position="688"/>
    </location>
</feature>
<dbReference type="Pfam" id="PF03176">
    <property type="entry name" value="MMPL"/>
    <property type="match status" value="2"/>
</dbReference>
<feature type="transmembrane region" description="Helical" evidence="7">
    <location>
        <begin position="20"/>
        <end position="37"/>
    </location>
</feature>
<evidence type="ECO:0000256" key="3">
    <source>
        <dbReference type="ARBA" id="ARBA00022692"/>
    </source>
</evidence>
<evidence type="ECO:0000313" key="10">
    <source>
        <dbReference type="Proteomes" id="UP000194632"/>
    </source>
</evidence>
<keyword evidence="10" id="KW-1185">Reference proteome</keyword>
<dbReference type="OrthoDB" id="7051771at2"/>
<dbReference type="PANTHER" id="PTHR33406:SF13">
    <property type="entry name" value="MEMBRANE PROTEIN YDFJ"/>
    <property type="match status" value="1"/>
</dbReference>
<keyword evidence="5 7" id="KW-0472">Membrane</keyword>
<comment type="subcellular location">
    <subcellularLocation>
        <location evidence="1">Cell membrane</location>
        <topology evidence="1">Multi-pass membrane protein</topology>
    </subcellularLocation>
</comment>
<dbReference type="SUPFAM" id="SSF82866">
    <property type="entry name" value="Multidrug efflux transporter AcrB transmembrane domain"/>
    <property type="match status" value="2"/>
</dbReference>
<feature type="transmembrane region" description="Helical" evidence="7">
    <location>
        <begin position="585"/>
        <end position="608"/>
    </location>
</feature>
<feature type="region of interest" description="Disordered" evidence="6">
    <location>
        <begin position="42"/>
        <end position="68"/>
    </location>
</feature>
<name>A0A243QGQ2_9ACTN</name>
<organism evidence="9 10">
    <name type="scientific">Gordonia lacunae</name>
    <dbReference type="NCBI Taxonomy" id="417102"/>
    <lineage>
        <taxon>Bacteria</taxon>
        <taxon>Bacillati</taxon>
        <taxon>Actinomycetota</taxon>
        <taxon>Actinomycetes</taxon>
        <taxon>Mycobacteriales</taxon>
        <taxon>Gordoniaceae</taxon>
        <taxon>Gordonia</taxon>
    </lineage>
</organism>
<dbReference type="PANTHER" id="PTHR33406">
    <property type="entry name" value="MEMBRANE PROTEIN MJ1562-RELATED"/>
    <property type="match status" value="1"/>
</dbReference>
<accession>A0A243QGQ2</accession>
<evidence type="ECO:0000313" key="9">
    <source>
        <dbReference type="EMBL" id="OUC80557.1"/>
    </source>
</evidence>
<evidence type="ECO:0000256" key="5">
    <source>
        <dbReference type="ARBA" id="ARBA00023136"/>
    </source>
</evidence>